<accession>A0ABT0EPW8</accession>
<dbReference type="Proteomes" id="UP001317085">
    <property type="component" value="Unassembled WGS sequence"/>
</dbReference>
<feature type="non-terminal residue" evidence="1">
    <location>
        <position position="1"/>
    </location>
</feature>
<dbReference type="InterPro" id="IPR010732">
    <property type="entry name" value="T6SS_TssG-like"/>
</dbReference>
<sequence>FGEALREKLIYYPTVTREPFEHQGRLTDLMRSGKLFRDIGLPVEIEEYVGQWLELPERSRVSVSANRLGVDFCLGSHVWDRQHKFRIRLGPLKLDDYMGMLPGSQPFNELVAWVAEYLGHELDWDLNLVLQQPEVPALQLNGRFRLGFNTWLGRPAVDANDLILARHYADHATTSRNPEHG</sequence>
<reference evidence="1 2" key="1">
    <citation type="submission" date="2022-02" db="EMBL/GenBank/DDBJ databases">
        <title>Comparative genomics of the first Antarctic Pseudomonas spp. capable of biotransforming 2,4,6-Trinitrotoluene.</title>
        <authorList>
            <person name="Cabrera M.A."/>
            <person name="Marquez S.L."/>
            <person name="Perez-Donoso J.M."/>
        </authorList>
    </citation>
    <scope>NUCLEOTIDE SEQUENCE [LARGE SCALE GENOMIC DNA]</scope>
    <source>
        <strain evidence="1 2">TNT11</strain>
    </source>
</reference>
<name>A0ABT0EPW8_9PSED</name>
<evidence type="ECO:0000313" key="1">
    <source>
        <dbReference type="EMBL" id="MCK1787775.1"/>
    </source>
</evidence>
<dbReference type="PANTHER" id="PTHR35564">
    <property type="match status" value="1"/>
</dbReference>
<gene>
    <name evidence="1" type="ORF">L9Z73_26635</name>
</gene>
<proteinExistence type="predicted"/>
<comment type="caution">
    <text evidence="1">The sequence shown here is derived from an EMBL/GenBank/DDBJ whole genome shotgun (WGS) entry which is preliminary data.</text>
</comment>
<evidence type="ECO:0000313" key="2">
    <source>
        <dbReference type="Proteomes" id="UP001317085"/>
    </source>
</evidence>
<protein>
    <submittedName>
        <fullName evidence="1">Type VI secretion system baseplate subunit TssG</fullName>
    </submittedName>
</protein>
<dbReference type="Pfam" id="PF06996">
    <property type="entry name" value="T6SS_TssG"/>
    <property type="match status" value="1"/>
</dbReference>
<dbReference type="RefSeq" id="WP_247407539.1">
    <property type="nucleotide sequence ID" value="NZ_JAKNRV010000421.1"/>
</dbReference>
<dbReference type="InterPro" id="IPR039261">
    <property type="entry name" value="FNR_nucleotide-bd"/>
</dbReference>
<dbReference type="EMBL" id="JAKNRV010000421">
    <property type="protein sequence ID" value="MCK1787775.1"/>
    <property type="molecule type" value="Genomic_DNA"/>
</dbReference>
<dbReference type="Gene3D" id="3.40.50.80">
    <property type="entry name" value="Nucleotide-binding domain of ferredoxin-NADP reductase (FNR) module"/>
    <property type="match status" value="1"/>
</dbReference>
<dbReference type="PANTHER" id="PTHR35564:SF4">
    <property type="entry name" value="CYTOPLASMIC PROTEIN"/>
    <property type="match status" value="1"/>
</dbReference>
<organism evidence="1 2">
    <name type="scientific">Pseudomonas emilianonis</name>
    <dbReference type="NCBI Taxonomy" id="2915812"/>
    <lineage>
        <taxon>Bacteria</taxon>
        <taxon>Pseudomonadati</taxon>
        <taxon>Pseudomonadota</taxon>
        <taxon>Gammaproteobacteria</taxon>
        <taxon>Pseudomonadales</taxon>
        <taxon>Pseudomonadaceae</taxon>
        <taxon>Pseudomonas</taxon>
    </lineage>
</organism>
<keyword evidence="2" id="KW-1185">Reference proteome</keyword>